<reference evidence="1" key="2">
    <citation type="journal article" date="2015" name="Data Brief">
        <title>Shoot transcriptome of the giant reed, Arundo donax.</title>
        <authorList>
            <person name="Barrero R.A."/>
            <person name="Guerrero F.D."/>
            <person name="Moolhuijzen P."/>
            <person name="Goolsby J.A."/>
            <person name="Tidwell J."/>
            <person name="Bellgard S.E."/>
            <person name="Bellgard M.I."/>
        </authorList>
    </citation>
    <scope>NUCLEOTIDE SEQUENCE</scope>
    <source>
        <tissue evidence="1">Shoot tissue taken approximately 20 cm above the soil surface</tissue>
    </source>
</reference>
<protein>
    <submittedName>
        <fullName evidence="1">Uncharacterized protein</fullName>
    </submittedName>
</protein>
<name>A0A0A8YLD8_ARUDO</name>
<dbReference type="AlphaFoldDB" id="A0A0A8YLD8"/>
<sequence>MKTWSSWGLRSSYTRSAYCVLTVR</sequence>
<organism evidence="1">
    <name type="scientific">Arundo donax</name>
    <name type="common">Giant reed</name>
    <name type="synonym">Donax arundinaceus</name>
    <dbReference type="NCBI Taxonomy" id="35708"/>
    <lineage>
        <taxon>Eukaryota</taxon>
        <taxon>Viridiplantae</taxon>
        <taxon>Streptophyta</taxon>
        <taxon>Embryophyta</taxon>
        <taxon>Tracheophyta</taxon>
        <taxon>Spermatophyta</taxon>
        <taxon>Magnoliopsida</taxon>
        <taxon>Liliopsida</taxon>
        <taxon>Poales</taxon>
        <taxon>Poaceae</taxon>
        <taxon>PACMAD clade</taxon>
        <taxon>Arundinoideae</taxon>
        <taxon>Arundineae</taxon>
        <taxon>Arundo</taxon>
    </lineage>
</organism>
<dbReference type="EMBL" id="GBRH01274513">
    <property type="protein sequence ID" value="JAD23382.1"/>
    <property type="molecule type" value="Transcribed_RNA"/>
</dbReference>
<reference evidence="1" key="1">
    <citation type="submission" date="2014-09" db="EMBL/GenBank/DDBJ databases">
        <authorList>
            <person name="Magalhaes I.L.F."/>
            <person name="Oliveira U."/>
            <person name="Santos F.R."/>
            <person name="Vidigal T.H.D.A."/>
            <person name="Brescovit A.D."/>
            <person name="Santos A.J."/>
        </authorList>
    </citation>
    <scope>NUCLEOTIDE SEQUENCE</scope>
    <source>
        <tissue evidence="1">Shoot tissue taken approximately 20 cm above the soil surface</tissue>
    </source>
</reference>
<proteinExistence type="predicted"/>
<accession>A0A0A8YLD8</accession>
<evidence type="ECO:0000313" key="1">
    <source>
        <dbReference type="EMBL" id="JAD23382.1"/>
    </source>
</evidence>